<protein>
    <submittedName>
        <fullName evidence="2">Uncharacterized protein</fullName>
    </submittedName>
</protein>
<evidence type="ECO:0000256" key="1">
    <source>
        <dbReference type="SAM" id="Phobius"/>
    </source>
</evidence>
<reference evidence="2 3" key="1">
    <citation type="journal article" date="2009" name="Nature">
        <title>The Sorghum bicolor genome and the diversification of grasses.</title>
        <authorList>
            <person name="Paterson A.H."/>
            <person name="Bowers J.E."/>
            <person name="Bruggmann R."/>
            <person name="Dubchak I."/>
            <person name="Grimwood J."/>
            <person name="Gundlach H."/>
            <person name="Haberer G."/>
            <person name="Hellsten U."/>
            <person name="Mitros T."/>
            <person name="Poliakov A."/>
            <person name="Schmutz J."/>
            <person name="Spannagl M."/>
            <person name="Tang H."/>
            <person name="Wang X."/>
            <person name="Wicker T."/>
            <person name="Bharti A.K."/>
            <person name="Chapman J."/>
            <person name="Feltus F.A."/>
            <person name="Gowik U."/>
            <person name="Grigoriev I.V."/>
            <person name="Lyons E."/>
            <person name="Maher C.A."/>
            <person name="Martis M."/>
            <person name="Narechania A."/>
            <person name="Otillar R.P."/>
            <person name="Penning B.W."/>
            <person name="Salamov A.A."/>
            <person name="Wang Y."/>
            <person name="Zhang L."/>
            <person name="Carpita N.C."/>
            <person name="Freeling M."/>
            <person name="Gingle A.R."/>
            <person name="Hash C.T."/>
            <person name="Keller B."/>
            <person name="Klein P."/>
            <person name="Kresovich S."/>
            <person name="McCann M.C."/>
            <person name="Ming R."/>
            <person name="Peterson D.G."/>
            <person name="Mehboob-ur-Rahman"/>
            <person name="Ware D."/>
            <person name="Westhoff P."/>
            <person name="Mayer K.F."/>
            <person name="Messing J."/>
            <person name="Rokhsar D.S."/>
        </authorList>
    </citation>
    <scope>NUCLEOTIDE SEQUENCE [LARGE SCALE GENOMIC DNA]</scope>
    <source>
        <strain evidence="3">cv. BTx623</strain>
    </source>
</reference>
<dbReference type="InParanoid" id="A0A1B6PF70"/>
<proteinExistence type="predicted"/>
<accession>A0A1B6PF70</accession>
<evidence type="ECO:0000313" key="2">
    <source>
        <dbReference type="EMBL" id="KXG24342.1"/>
    </source>
</evidence>
<name>A0A1B6PF70_SORBI</name>
<keyword evidence="1" id="KW-0812">Transmembrane</keyword>
<dbReference type="Gramene" id="KXG24342">
    <property type="protein sequence ID" value="KXG24342"/>
    <property type="gene ID" value="SORBI_3007G028400"/>
</dbReference>
<dbReference type="EMBL" id="CM000766">
    <property type="protein sequence ID" value="KXG24342.1"/>
    <property type="molecule type" value="Genomic_DNA"/>
</dbReference>
<reference evidence="3" key="2">
    <citation type="journal article" date="2018" name="Plant J.">
        <title>The Sorghum bicolor reference genome: improved assembly, gene annotations, a transcriptome atlas, and signatures of genome organization.</title>
        <authorList>
            <person name="McCormick R.F."/>
            <person name="Truong S.K."/>
            <person name="Sreedasyam A."/>
            <person name="Jenkins J."/>
            <person name="Shu S."/>
            <person name="Sims D."/>
            <person name="Kennedy M."/>
            <person name="Amirebrahimi M."/>
            <person name="Weers B.D."/>
            <person name="McKinley B."/>
            <person name="Mattison A."/>
            <person name="Morishige D.T."/>
            <person name="Grimwood J."/>
            <person name="Schmutz J."/>
            <person name="Mullet J.E."/>
        </authorList>
    </citation>
    <scope>NUCLEOTIDE SEQUENCE [LARGE SCALE GENOMIC DNA]</scope>
    <source>
        <strain evidence="3">cv. BTx623</strain>
    </source>
</reference>
<dbReference type="Proteomes" id="UP000000768">
    <property type="component" value="Chromosome 7"/>
</dbReference>
<keyword evidence="1" id="KW-0472">Membrane</keyword>
<evidence type="ECO:0000313" key="3">
    <source>
        <dbReference type="Proteomes" id="UP000000768"/>
    </source>
</evidence>
<organism evidence="2 3">
    <name type="scientific">Sorghum bicolor</name>
    <name type="common">Sorghum</name>
    <name type="synonym">Sorghum vulgare</name>
    <dbReference type="NCBI Taxonomy" id="4558"/>
    <lineage>
        <taxon>Eukaryota</taxon>
        <taxon>Viridiplantae</taxon>
        <taxon>Streptophyta</taxon>
        <taxon>Embryophyta</taxon>
        <taxon>Tracheophyta</taxon>
        <taxon>Spermatophyta</taxon>
        <taxon>Magnoliopsida</taxon>
        <taxon>Liliopsida</taxon>
        <taxon>Poales</taxon>
        <taxon>Poaceae</taxon>
        <taxon>PACMAD clade</taxon>
        <taxon>Panicoideae</taxon>
        <taxon>Andropogonodae</taxon>
        <taxon>Andropogoneae</taxon>
        <taxon>Sorghinae</taxon>
        <taxon>Sorghum</taxon>
    </lineage>
</organism>
<keyword evidence="3" id="KW-1185">Reference proteome</keyword>
<feature type="transmembrane region" description="Helical" evidence="1">
    <location>
        <begin position="94"/>
        <end position="116"/>
    </location>
</feature>
<sequence length="130" mass="14740">MDGGRDGMLEYIHFFGCVCSWRGVNLVCSHSLPSVNWLVSETCTSVGYRGSSYIQSFALRQLGLFCEPIMMELYLLLISTYLSTYLLSNSCVCLCCACLIFHCVIVVSARWCWFIWPVSVNHQRNSVLLC</sequence>
<dbReference type="AlphaFoldDB" id="A0A1B6PF70"/>
<keyword evidence="1" id="KW-1133">Transmembrane helix</keyword>
<gene>
    <name evidence="2" type="ORF">SORBI_3007G028400</name>
</gene>